<evidence type="ECO:0000313" key="1">
    <source>
        <dbReference type="EMBL" id="BCL63038.1"/>
    </source>
</evidence>
<dbReference type="Pfam" id="PF14516">
    <property type="entry name" value="AAA_35"/>
    <property type="match status" value="1"/>
</dbReference>
<dbReference type="RefSeq" id="WP_228855339.1">
    <property type="nucleotide sequence ID" value="NZ_AP024086.1"/>
</dbReference>
<dbReference type="Proteomes" id="UP000826725">
    <property type="component" value="Chromosome"/>
</dbReference>
<evidence type="ECO:0000313" key="2">
    <source>
        <dbReference type="Proteomes" id="UP000826725"/>
    </source>
</evidence>
<sequence length="664" mass="77407">MTERTFPGTHPNLKDGHFTVHEKKILETLSKEFFITNGGREIKVGYNSRYKYLIISPTDIYKDMFNLDREIIVLFSPYTSIEPRTLSVFDYVANGHSALRIEKICNVLISNDPNVENSLNELIKSEPESQIIIPFFSDELLKVSDPFFFRNRFKKYFYTRDLFAFEAPLKKDIYFFGRNDLIQVIINRYKSNENSGLFGLRKTGKTSLINGIERNLNKEGITPIIIDCQDTSFNQRRWYEALYYICEAAKKALQSKAKLPSESEFTEKNSSILTESYFKECREEVNNPLLFIFDEIENISINTSPAKHWCTGLDFVLFWQTLRSIFQRNTNLISYLLVGTNPSCIELPKINNVDNPIFNHFDPIYIPGFDVKDTREMVRKLGKRMGIKFEETVYSKLTEDFGGHPFLMRHVCSLISKKVIELDRPVTIGRNSYTTSKDEFINNHYNYLEMIINILKTSYPDEYEMLTMLAIGDVDTFNEFSELHPSFTSHLIGYGLIKRDYSGFDFNIDAIKSYILNQSKYKRIGLSTDDMWAEISQRRNSTEIKLRKLIKMLLQANVGASKGKEKILNIFGGSRKSKLNKLSYDDLFNASVSEIYFSDLSKILSKNWDIFHNVFNHTQKETFEKLEFINKTRADAHAKELSEEQFAYFRVCMSNIEKDLNNFM</sequence>
<accession>A0A8D5FPR7</accession>
<organism evidence="1 2">
    <name type="scientific">Desulfomarina profundi</name>
    <dbReference type="NCBI Taxonomy" id="2772557"/>
    <lineage>
        <taxon>Bacteria</taxon>
        <taxon>Pseudomonadati</taxon>
        <taxon>Thermodesulfobacteriota</taxon>
        <taxon>Desulfobulbia</taxon>
        <taxon>Desulfobulbales</taxon>
        <taxon>Desulfobulbaceae</taxon>
        <taxon>Desulfomarina</taxon>
    </lineage>
</organism>
<name>A0A8D5FPR7_9BACT</name>
<dbReference type="AlphaFoldDB" id="A0A8D5FPR7"/>
<protein>
    <recommendedName>
        <fullName evidence="3">ATP-binding protein</fullName>
    </recommendedName>
</protein>
<dbReference type="PANTHER" id="PTHR34301">
    <property type="entry name" value="DNA-BINDING PROTEIN-RELATED"/>
    <property type="match status" value="1"/>
</dbReference>
<dbReference type="EMBL" id="AP024086">
    <property type="protein sequence ID" value="BCL63038.1"/>
    <property type="molecule type" value="Genomic_DNA"/>
</dbReference>
<reference evidence="1" key="1">
    <citation type="submission" date="2020-09" db="EMBL/GenBank/DDBJ databases">
        <title>Desulfogranum mesoprofundum gen. nov., sp. nov., a novel mesophilic, sulfate-reducing chemolithoautotroph isolated from a deep-sea hydrothermal vent chimney in the Suiyo Seamount.</title>
        <authorList>
            <person name="Hashimoto Y."/>
            <person name="Nakagawa S."/>
        </authorList>
    </citation>
    <scope>NUCLEOTIDE SEQUENCE</scope>
    <source>
        <strain evidence="1">KT2</strain>
    </source>
</reference>
<gene>
    <name evidence="1" type="ORF">DGMP_37310</name>
</gene>
<dbReference type="KEGG" id="dbk:DGMP_37310"/>
<evidence type="ECO:0008006" key="3">
    <source>
        <dbReference type="Google" id="ProtNLM"/>
    </source>
</evidence>
<proteinExistence type="predicted"/>
<keyword evidence="2" id="KW-1185">Reference proteome</keyword>
<dbReference type="PANTHER" id="PTHR34301:SF8">
    <property type="entry name" value="ATPASE DOMAIN-CONTAINING PROTEIN"/>
    <property type="match status" value="1"/>
</dbReference>